<dbReference type="EMBL" id="FSQW01000001">
    <property type="protein sequence ID" value="SIN63180.1"/>
    <property type="molecule type" value="Genomic_DNA"/>
</dbReference>
<organism evidence="1 2">
    <name type="scientific">Parasphingorhabdus marina DSM 22363</name>
    <dbReference type="NCBI Taxonomy" id="1123272"/>
    <lineage>
        <taxon>Bacteria</taxon>
        <taxon>Pseudomonadati</taxon>
        <taxon>Pseudomonadota</taxon>
        <taxon>Alphaproteobacteria</taxon>
        <taxon>Sphingomonadales</taxon>
        <taxon>Sphingomonadaceae</taxon>
        <taxon>Parasphingorhabdus</taxon>
    </lineage>
</organism>
<evidence type="ECO:0000313" key="1">
    <source>
        <dbReference type="EMBL" id="SIN63180.1"/>
    </source>
</evidence>
<keyword evidence="2" id="KW-1185">Reference proteome</keyword>
<accession>A0A1N6CXB2</accession>
<name>A0A1N6CXB2_9SPHN</name>
<dbReference type="Proteomes" id="UP000185192">
    <property type="component" value="Unassembled WGS sequence"/>
</dbReference>
<reference evidence="2" key="1">
    <citation type="submission" date="2016-11" db="EMBL/GenBank/DDBJ databases">
        <authorList>
            <person name="Varghese N."/>
            <person name="Submissions S."/>
        </authorList>
    </citation>
    <scope>NUCLEOTIDE SEQUENCE [LARGE SCALE GENOMIC DNA]</scope>
    <source>
        <strain evidence="2">DSM 22363</strain>
    </source>
</reference>
<dbReference type="RefSeq" id="WP_074204151.1">
    <property type="nucleotide sequence ID" value="NZ_FSQW01000001.1"/>
</dbReference>
<dbReference type="OrthoDB" id="9787225at2"/>
<evidence type="ECO:0000313" key="2">
    <source>
        <dbReference type="Proteomes" id="UP000185192"/>
    </source>
</evidence>
<sequence length="262" mass="29059">MILSLALLAMASENTITPITMGDGQIDGRKITAYDHSWRQCNLQDGQWVAGPALRERATVIGDKLLRIDQHATLPGNVINNMHFYFDRATLAPVRLEREFLGPDGRMLASRTFDFDEQGYRAEIFQKGETTVKTGALTASMYSAATMGLPLSTLEFGDQTVAFTALMTNFDASYAIQASKTGAEMLETETGQIPVDWIDVTWKHNEAGDIYPPGPDASGGRYWITRTPVEGVPRILRYKTDSYVVEFEPQYCPAPAKDTMSE</sequence>
<proteinExistence type="predicted"/>
<dbReference type="AlphaFoldDB" id="A0A1N6CXB2"/>
<gene>
    <name evidence="1" type="ORF">SAMN02745824_1193</name>
</gene>
<protein>
    <submittedName>
        <fullName evidence="1">Uncharacterized protein</fullName>
    </submittedName>
</protein>